<dbReference type="RefSeq" id="WP_369058537.1">
    <property type="nucleotide sequence ID" value="NZ_CP158375.1"/>
</dbReference>
<dbReference type="EMBL" id="CP158375">
    <property type="protein sequence ID" value="XDO95691.1"/>
    <property type="molecule type" value="Genomic_DNA"/>
</dbReference>
<name>A0AB39KQW7_9CAUL</name>
<dbReference type="AlphaFoldDB" id="A0AB39KQW7"/>
<evidence type="ECO:0000313" key="1">
    <source>
        <dbReference type="EMBL" id="XDO95691.1"/>
    </source>
</evidence>
<sequence>MNDDLNSDFPDGQAGANPDAVLFGPVPECLRASVTISAVNQGAASTAKVYIAVSQNSDPSNPGADWIRYGDELASNGGCLERTCKFLKPGEHVMVPSSDGGIAFRIDGLQEDNV</sequence>
<accession>A0AB39KQW7</accession>
<gene>
    <name evidence="1" type="ORF">ABOZ73_12885</name>
</gene>
<proteinExistence type="predicted"/>
<protein>
    <recommendedName>
        <fullName evidence="2">CARDB domain-containing protein</fullName>
    </recommendedName>
</protein>
<organism evidence="1">
    <name type="scientific">Caulobacter sp. 73W</name>
    <dbReference type="NCBI Taxonomy" id="3161137"/>
    <lineage>
        <taxon>Bacteria</taxon>
        <taxon>Pseudomonadati</taxon>
        <taxon>Pseudomonadota</taxon>
        <taxon>Alphaproteobacteria</taxon>
        <taxon>Caulobacterales</taxon>
        <taxon>Caulobacteraceae</taxon>
        <taxon>Caulobacter</taxon>
    </lineage>
</organism>
<reference evidence="1" key="1">
    <citation type="submission" date="2024-06" db="EMBL/GenBank/DDBJ databases">
        <title>Caulobacter inopinatus, sp. nov.</title>
        <authorList>
            <person name="Donachie S.P."/>
        </authorList>
    </citation>
    <scope>NUCLEOTIDE SEQUENCE</scope>
    <source>
        <strain evidence="1">73W</strain>
    </source>
</reference>
<evidence type="ECO:0008006" key="2">
    <source>
        <dbReference type="Google" id="ProtNLM"/>
    </source>
</evidence>